<dbReference type="InterPro" id="IPR006671">
    <property type="entry name" value="Cyclin_N"/>
</dbReference>
<reference evidence="3" key="1">
    <citation type="submission" date="2015-04" db="EMBL/GenBank/DDBJ databases">
        <title>The genome sequence of the plant pathogenic Rhizarian Plasmodiophora brassicae reveals insights in its biotrophic life cycle and the origin of chitin synthesis.</title>
        <authorList>
            <person name="Schwelm A."/>
            <person name="Fogelqvist J."/>
            <person name="Knaust A."/>
            <person name="Julke S."/>
            <person name="Lilja T."/>
            <person name="Dhandapani V."/>
            <person name="Bonilla-Rosso G."/>
            <person name="Karlsson M."/>
            <person name="Shevchenko A."/>
            <person name="Choi S.R."/>
            <person name="Kim H.G."/>
            <person name="Park J.Y."/>
            <person name="Lim Y.P."/>
            <person name="Ludwig-Muller J."/>
            <person name="Dixelius C."/>
        </authorList>
    </citation>
    <scope>NUCLEOTIDE SEQUENCE</scope>
    <source>
        <tissue evidence="3">Potato root galls</tissue>
    </source>
</reference>
<dbReference type="SUPFAM" id="SSF47954">
    <property type="entry name" value="Cyclin-like"/>
    <property type="match status" value="2"/>
</dbReference>
<evidence type="ECO:0000313" key="3">
    <source>
        <dbReference type="EMBL" id="CRZ01751.1"/>
    </source>
</evidence>
<dbReference type="GO" id="GO:0006357">
    <property type="term" value="P:regulation of transcription by RNA polymerase II"/>
    <property type="evidence" value="ECO:0007669"/>
    <property type="project" value="InterPro"/>
</dbReference>
<keyword evidence="1" id="KW-0195">Cyclin</keyword>
<organism evidence="3">
    <name type="scientific">Spongospora subterranea</name>
    <dbReference type="NCBI Taxonomy" id="70186"/>
    <lineage>
        <taxon>Eukaryota</taxon>
        <taxon>Sar</taxon>
        <taxon>Rhizaria</taxon>
        <taxon>Endomyxa</taxon>
        <taxon>Phytomyxea</taxon>
        <taxon>Plasmodiophorida</taxon>
        <taxon>Plasmodiophoridae</taxon>
        <taxon>Spongospora</taxon>
    </lineage>
</organism>
<sequence>MVYCVVDHDQFWSGDRSSWPMAANFWLSSHCNHWIVQSKKEIDKSNAHDRDVLSTEELAHLRLYFVDFITSLGTSKHLNLRQRIIATAVVYFKRFYLDQSFIEFDPFLIAPTMLFLSAKVEECGIHGNVMINAAVEILPTFPYTAKHLFECEFFALELLRFDLIVFHPYRPITLYLSHIGLNDCLQTAWAIANDSYGTDIMLLYPPYVIAVACIQMACNFHEKDIREWSQKLRIKMDQVFEVIAEILCYYDLRSKYTPHQTEEALQKLQAITSSFTSSSSALSSPPNNPV</sequence>
<dbReference type="Gene3D" id="1.10.472.10">
    <property type="entry name" value="Cyclin-like"/>
    <property type="match status" value="2"/>
</dbReference>
<dbReference type="InterPro" id="IPR036915">
    <property type="entry name" value="Cyclin-like_sf"/>
</dbReference>
<dbReference type="InterPro" id="IPR043198">
    <property type="entry name" value="Cyclin/Ssn8"/>
</dbReference>
<dbReference type="PANTHER" id="PTHR10026">
    <property type="entry name" value="CYCLIN"/>
    <property type="match status" value="1"/>
</dbReference>
<feature type="domain" description="Cyclin-like" evidence="2">
    <location>
        <begin position="170"/>
        <end position="248"/>
    </location>
</feature>
<evidence type="ECO:0000259" key="2">
    <source>
        <dbReference type="SMART" id="SM00385"/>
    </source>
</evidence>
<dbReference type="InterPro" id="IPR013763">
    <property type="entry name" value="Cyclin-like_dom"/>
</dbReference>
<dbReference type="PIRSF" id="PIRSF028758">
    <property type="entry name" value="Cyclin, C/H/G types"/>
    <property type="match status" value="1"/>
</dbReference>
<evidence type="ECO:0000256" key="1">
    <source>
        <dbReference type="RuleBase" id="RU000383"/>
    </source>
</evidence>
<name>A0A0H5QKA8_9EUKA</name>
<accession>A0A0H5QKA8</accession>
<protein>
    <recommendedName>
        <fullName evidence="2">Cyclin-like domain-containing protein</fullName>
    </recommendedName>
</protein>
<dbReference type="GO" id="GO:0016538">
    <property type="term" value="F:cyclin-dependent protein serine/threonine kinase regulator activity"/>
    <property type="evidence" value="ECO:0007669"/>
    <property type="project" value="InterPro"/>
</dbReference>
<comment type="similarity">
    <text evidence="1">Belongs to the cyclin family.</text>
</comment>
<dbReference type="CDD" id="cd20513">
    <property type="entry name" value="CYCLIN_CCNC_rpt1"/>
    <property type="match status" value="1"/>
</dbReference>
<proteinExistence type="inferred from homology"/>
<dbReference type="SMART" id="SM00385">
    <property type="entry name" value="CYCLIN"/>
    <property type="match status" value="2"/>
</dbReference>
<dbReference type="Pfam" id="PF00134">
    <property type="entry name" value="Cyclin_N"/>
    <property type="match status" value="1"/>
</dbReference>
<dbReference type="CDD" id="cd20514">
    <property type="entry name" value="CYCLIN_CCNC_rpt2"/>
    <property type="match status" value="1"/>
</dbReference>
<feature type="domain" description="Cyclin-like" evidence="2">
    <location>
        <begin position="67"/>
        <end position="157"/>
    </location>
</feature>
<dbReference type="EMBL" id="HACM01001309">
    <property type="protein sequence ID" value="CRZ01751.1"/>
    <property type="molecule type" value="Transcribed_RNA"/>
</dbReference>
<dbReference type="AlphaFoldDB" id="A0A0H5QKA8"/>